<keyword evidence="3" id="KW-0808">Transferase</keyword>
<accession>A0A5J4YTA1</accession>
<keyword evidence="2" id="KW-0812">Transmembrane</keyword>
<dbReference type="OrthoDB" id="271259at2759"/>
<gene>
    <name evidence="3" type="ORF">FVE85_4814</name>
</gene>
<keyword evidence="4" id="KW-1185">Reference proteome</keyword>
<reference evidence="4" key="1">
    <citation type="journal article" date="2019" name="Nat. Commun.">
        <title>Expansion of phycobilisome linker gene families in mesophilic red algae.</title>
        <authorList>
            <person name="Lee J."/>
            <person name="Kim D."/>
            <person name="Bhattacharya D."/>
            <person name="Yoon H.S."/>
        </authorList>
    </citation>
    <scope>NUCLEOTIDE SEQUENCE [LARGE SCALE GENOMIC DNA]</scope>
    <source>
        <strain evidence="4">CCMP 1328</strain>
    </source>
</reference>
<dbReference type="GO" id="GO:0016301">
    <property type="term" value="F:kinase activity"/>
    <property type="evidence" value="ECO:0007669"/>
    <property type="project" value="UniProtKB-KW"/>
</dbReference>
<evidence type="ECO:0000313" key="4">
    <source>
        <dbReference type="Proteomes" id="UP000324585"/>
    </source>
</evidence>
<keyword evidence="2" id="KW-0472">Membrane</keyword>
<feature type="transmembrane region" description="Helical" evidence="2">
    <location>
        <begin position="133"/>
        <end position="154"/>
    </location>
</feature>
<evidence type="ECO:0000256" key="2">
    <source>
        <dbReference type="SAM" id="Phobius"/>
    </source>
</evidence>
<keyword evidence="3" id="KW-0418">Kinase</keyword>
<organism evidence="3 4">
    <name type="scientific">Porphyridium purpureum</name>
    <name type="common">Red alga</name>
    <name type="synonym">Porphyridium cruentum</name>
    <dbReference type="NCBI Taxonomy" id="35688"/>
    <lineage>
        <taxon>Eukaryota</taxon>
        <taxon>Rhodophyta</taxon>
        <taxon>Bangiophyceae</taxon>
        <taxon>Porphyridiales</taxon>
        <taxon>Porphyridiaceae</taxon>
        <taxon>Porphyridium</taxon>
    </lineage>
</organism>
<protein>
    <submittedName>
        <fullName evidence="3">2-phosphoglycerate kinase</fullName>
    </submittedName>
</protein>
<keyword evidence="2" id="KW-1133">Transmembrane helix</keyword>
<proteinExistence type="predicted"/>
<comment type="caution">
    <text evidence="3">The sequence shown here is derived from an EMBL/GenBank/DDBJ whole genome shotgun (WGS) entry which is preliminary data.</text>
</comment>
<dbReference type="PANTHER" id="PTHR33477">
    <property type="entry name" value="P-LOOP NTPASE DOMAIN-CONTAINING PROTEIN LPA1 HOMOLOG 1"/>
    <property type="match status" value="1"/>
</dbReference>
<evidence type="ECO:0000256" key="1">
    <source>
        <dbReference type="SAM" id="MobiDB-lite"/>
    </source>
</evidence>
<feature type="compositionally biased region" description="Low complexity" evidence="1">
    <location>
        <begin position="15"/>
        <end position="28"/>
    </location>
</feature>
<dbReference type="AlphaFoldDB" id="A0A5J4YTA1"/>
<dbReference type="EMBL" id="VRMN01000006">
    <property type="protein sequence ID" value="KAA8493677.1"/>
    <property type="molecule type" value="Genomic_DNA"/>
</dbReference>
<feature type="region of interest" description="Disordered" evidence="1">
    <location>
        <begin position="1"/>
        <end position="30"/>
    </location>
</feature>
<name>A0A5J4YTA1_PORPP</name>
<dbReference type="Proteomes" id="UP000324585">
    <property type="component" value="Unassembled WGS sequence"/>
</dbReference>
<dbReference type="PANTHER" id="PTHR33477:SF2">
    <property type="entry name" value="2-PHOSPHOGLYCERATE KINASE"/>
    <property type="match status" value="1"/>
</dbReference>
<sequence length="349" mass="39140">MRRAEAMPMEPPLAAPQHHQQPPVAAAARKQLSRFGRGSSRYDYVKVRVWIDGHYHVLSRFLLTRLLCMCRVPSKTALRVALDLKKRLVDERKFDLSHTELQSKLFELMAEYGCSTAHCARYSNVIQFYHKRVPIIILVGGVCVPAAFALQLAARLNISALIRTDYVFDMLCATAGSPGPGCAHHAMYQHIWAQPFASKQELVAAFREQAERVRCALRSEFNKALTDGKSLIVEGIHVDPEMYLDLVLSSGVGTERPETQAEVPHIGVPIVLSMAPGENAEPWYLLAVHERLNFDVASQNMSWLNEHFEEQAAALHALHHVMEVHKSVEAVEVVHELVMDTLESSFACT</sequence>
<evidence type="ECO:0000313" key="3">
    <source>
        <dbReference type="EMBL" id="KAA8493677.1"/>
    </source>
</evidence>